<dbReference type="PANTHER" id="PTHR43844:SF2">
    <property type="entry name" value="SYNTHASE, VITAMIN-B12 INDEPENDENT, PUTATIVE (AFU_ORTHOLOGUE AFUA_3G12060)-RELATED"/>
    <property type="match status" value="1"/>
</dbReference>
<dbReference type="GO" id="GO:0008270">
    <property type="term" value="F:zinc ion binding"/>
    <property type="evidence" value="ECO:0007669"/>
    <property type="project" value="InterPro"/>
</dbReference>
<dbReference type="GO" id="GO:0009086">
    <property type="term" value="P:methionine biosynthetic process"/>
    <property type="evidence" value="ECO:0007669"/>
    <property type="project" value="InterPro"/>
</dbReference>
<dbReference type="RefSeq" id="WP_259310869.1">
    <property type="nucleotide sequence ID" value="NZ_CP087164.1"/>
</dbReference>
<dbReference type="InterPro" id="IPR038071">
    <property type="entry name" value="UROD/MetE-like_sf"/>
</dbReference>
<sequence length="409" mass="45519">MKSSDRILTSHAGSLPRPEDLIELNRRRLDEEDYDQEQYAEELRQATIDVVRRQAETGIDLPNDGEYGHTMGAKVDYGAWWSYSFQRLGGLGLWTDMGHVPSAPAESTIQLSSFPERRDWNLFAEAYADPDSGIAVKAKSRADDPDQPGMSLPVVEGPLTYTGQAEVQRDIANMKAGMEAAGIDHGFLCSVGPGSASRIGNKHYKTDEEFVWACAEVMREEYLEITNAGLMVQIDEPSFAENWDQFDPAPSVEDYRRFTMVRVEALNHALRGIPEELTRFHCCWGSWHGPHVTDIEIKDIVDLLLQINCGSYSFEAANARHDHEWRVWEDVDLPDGKVLVPGVVSHATNVIEHPELVADRIARYANAVGRENVIGGTDCGLGGRVHPMVAWAKLEALSAGAKLATQRLF</sequence>
<dbReference type="InterPro" id="IPR002629">
    <property type="entry name" value="Met_Synth_C/arc"/>
</dbReference>
<dbReference type="SUPFAM" id="SSF51726">
    <property type="entry name" value="UROD/MetE-like"/>
    <property type="match status" value="1"/>
</dbReference>
<accession>A0A9E6XYG2</accession>
<dbReference type="GO" id="GO:0003871">
    <property type="term" value="F:5-methyltetrahydropteroyltriglutamate-homocysteine S-methyltransferase activity"/>
    <property type="evidence" value="ECO:0007669"/>
    <property type="project" value="InterPro"/>
</dbReference>
<dbReference type="Gene3D" id="3.20.20.210">
    <property type="match status" value="1"/>
</dbReference>
<evidence type="ECO:0008006" key="3">
    <source>
        <dbReference type="Google" id="ProtNLM"/>
    </source>
</evidence>
<protein>
    <recommendedName>
        <fullName evidence="3">Epoxyalkane--coenzyme M transferase</fullName>
    </recommendedName>
</protein>
<proteinExistence type="predicted"/>
<reference evidence="1" key="1">
    <citation type="journal article" date="2022" name="Int. J. Syst. Evol. Microbiol.">
        <title>Pseudomonas aegrilactucae sp. nov. and Pseudomonas morbosilactucae sp. nov., pathogens causing bacterial rot of lettuce in Japan.</title>
        <authorList>
            <person name="Sawada H."/>
            <person name="Fujikawa T."/>
            <person name="Satou M."/>
        </authorList>
    </citation>
    <scope>NUCLEOTIDE SEQUENCE</scope>
    <source>
        <strain evidence="1">0166_1</strain>
    </source>
</reference>
<gene>
    <name evidence="1" type="ORF">DSM104329_03215</name>
</gene>
<dbReference type="Proteomes" id="UP001162834">
    <property type="component" value="Chromosome"/>
</dbReference>
<organism evidence="1 2">
    <name type="scientific">Capillimicrobium parvum</name>
    <dbReference type="NCBI Taxonomy" id="2884022"/>
    <lineage>
        <taxon>Bacteria</taxon>
        <taxon>Bacillati</taxon>
        <taxon>Actinomycetota</taxon>
        <taxon>Thermoleophilia</taxon>
        <taxon>Solirubrobacterales</taxon>
        <taxon>Capillimicrobiaceae</taxon>
        <taxon>Capillimicrobium</taxon>
    </lineage>
</organism>
<evidence type="ECO:0000313" key="2">
    <source>
        <dbReference type="Proteomes" id="UP001162834"/>
    </source>
</evidence>
<dbReference type="CDD" id="cd03311">
    <property type="entry name" value="CIMS_C_terminal_like"/>
    <property type="match status" value="1"/>
</dbReference>
<evidence type="ECO:0000313" key="1">
    <source>
        <dbReference type="EMBL" id="UGS36804.1"/>
    </source>
</evidence>
<dbReference type="EMBL" id="CP087164">
    <property type="protein sequence ID" value="UGS36804.1"/>
    <property type="molecule type" value="Genomic_DNA"/>
</dbReference>
<dbReference type="PANTHER" id="PTHR43844">
    <property type="entry name" value="METHIONINE SYNTHASE"/>
    <property type="match status" value="1"/>
</dbReference>
<keyword evidence="2" id="KW-1185">Reference proteome</keyword>
<name>A0A9E6XYG2_9ACTN</name>
<dbReference type="KEGG" id="sbae:DSM104329_03215"/>
<dbReference type="AlphaFoldDB" id="A0A9E6XYG2"/>